<dbReference type="EMBL" id="FMUN01000004">
    <property type="protein sequence ID" value="SCY28696.1"/>
    <property type="molecule type" value="Genomic_DNA"/>
</dbReference>
<protein>
    <submittedName>
        <fullName evidence="5">Zinc transport system ATP-binding protein</fullName>
    </submittedName>
</protein>
<dbReference type="GO" id="GO:0016887">
    <property type="term" value="F:ATP hydrolysis activity"/>
    <property type="evidence" value="ECO:0007669"/>
    <property type="project" value="InterPro"/>
</dbReference>
<evidence type="ECO:0000259" key="4">
    <source>
        <dbReference type="PROSITE" id="PS50893"/>
    </source>
</evidence>
<keyword evidence="3 5" id="KW-0067">ATP-binding</keyword>
<dbReference type="Pfam" id="PF00005">
    <property type="entry name" value="ABC_tran"/>
    <property type="match status" value="1"/>
</dbReference>
<dbReference type="OrthoDB" id="9806726at2"/>
<dbReference type="CDD" id="cd03235">
    <property type="entry name" value="ABC_Metallic_Cations"/>
    <property type="match status" value="1"/>
</dbReference>
<evidence type="ECO:0000256" key="1">
    <source>
        <dbReference type="ARBA" id="ARBA00022448"/>
    </source>
</evidence>
<accession>A0A0P9ES93</accession>
<sequence length="244" mass="26894">MTADSTDPLLEVEDLSVRYGEVIALDRVSFRVSPGEFLAVLGPNGSGKTTLFRCILGLESYAGTIRNRARRVGYVPQIKNFDRSFPGRPREVVISGITGSWPARPARRLREQARRALERVGAGDYEDRPLAALSGGQLQRVYLARALVADPDLLLLDEPAAGVDRTGEYDLYQYLETYQAEHPGVAIAMITHDWEVARHHAHTSLILNHRVIGVGPSAEVLTEDCLRRAFGHMGHAHVLGPDHA</sequence>
<gene>
    <name evidence="5" type="ORF">SAMN05661077_1713</name>
</gene>
<dbReference type="PANTHER" id="PTHR42734">
    <property type="entry name" value="METAL TRANSPORT SYSTEM ATP-BINDING PROTEIN TM_0124-RELATED"/>
    <property type="match status" value="1"/>
</dbReference>
<dbReference type="Proteomes" id="UP000183104">
    <property type="component" value="Unassembled WGS sequence"/>
</dbReference>
<dbReference type="SMART" id="SM00382">
    <property type="entry name" value="AAA"/>
    <property type="match status" value="1"/>
</dbReference>
<keyword evidence="1" id="KW-0813">Transport</keyword>
<keyword evidence="6" id="KW-1185">Reference proteome</keyword>
<reference evidence="6" key="1">
    <citation type="submission" date="2016-10" db="EMBL/GenBank/DDBJ databases">
        <authorList>
            <person name="Varghese N."/>
        </authorList>
    </citation>
    <scope>NUCLEOTIDE SEQUENCE [LARGE SCALE GENOMIC DNA]</scope>
    <source>
        <strain evidence="6">HL 19</strain>
    </source>
</reference>
<keyword evidence="2" id="KW-0547">Nucleotide-binding</keyword>
<dbReference type="Gene3D" id="3.40.50.300">
    <property type="entry name" value="P-loop containing nucleotide triphosphate hydrolases"/>
    <property type="match status" value="1"/>
</dbReference>
<dbReference type="GO" id="GO:0005524">
    <property type="term" value="F:ATP binding"/>
    <property type="evidence" value="ECO:0007669"/>
    <property type="project" value="UniProtKB-KW"/>
</dbReference>
<dbReference type="STRING" id="381306.AN478_02565"/>
<proteinExistence type="predicted"/>
<evidence type="ECO:0000256" key="3">
    <source>
        <dbReference type="ARBA" id="ARBA00022840"/>
    </source>
</evidence>
<dbReference type="InterPro" id="IPR003593">
    <property type="entry name" value="AAA+_ATPase"/>
</dbReference>
<dbReference type="InterPro" id="IPR050153">
    <property type="entry name" value="Metal_Ion_Import_ABC"/>
</dbReference>
<evidence type="ECO:0000256" key="2">
    <source>
        <dbReference type="ARBA" id="ARBA00022741"/>
    </source>
</evidence>
<dbReference type="InterPro" id="IPR027417">
    <property type="entry name" value="P-loop_NTPase"/>
</dbReference>
<dbReference type="InterPro" id="IPR003439">
    <property type="entry name" value="ABC_transporter-like_ATP-bd"/>
</dbReference>
<evidence type="ECO:0000313" key="6">
    <source>
        <dbReference type="Proteomes" id="UP000183104"/>
    </source>
</evidence>
<organism evidence="5 6">
    <name type="scientific">Thiohalorhabdus denitrificans</name>
    <dbReference type="NCBI Taxonomy" id="381306"/>
    <lineage>
        <taxon>Bacteria</taxon>
        <taxon>Pseudomonadati</taxon>
        <taxon>Pseudomonadota</taxon>
        <taxon>Gammaproteobacteria</taxon>
        <taxon>Thiohalorhabdales</taxon>
        <taxon>Thiohalorhabdaceae</taxon>
        <taxon>Thiohalorhabdus</taxon>
    </lineage>
</organism>
<dbReference type="PROSITE" id="PS50893">
    <property type="entry name" value="ABC_TRANSPORTER_2"/>
    <property type="match status" value="1"/>
</dbReference>
<dbReference type="RefSeq" id="WP_054965055.1">
    <property type="nucleotide sequence ID" value="NZ_FMUN01000004.1"/>
</dbReference>
<feature type="domain" description="ABC transporter" evidence="4">
    <location>
        <begin position="10"/>
        <end position="233"/>
    </location>
</feature>
<name>A0A0P9ES93_9GAMM</name>
<dbReference type="SUPFAM" id="SSF52540">
    <property type="entry name" value="P-loop containing nucleoside triphosphate hydrolases"/>
    <property type="match status" value="1"/>
</dbReference>
<dbReference type="AlphaFoldDB" id="A0A0P9ES93"/>
<evidence type="ECO:0000313" key="5">
    <source>
        <dbReference type="EMBL" id="SCY28696.1"/>
    </source>
</evidence>